<name>A0ABZ2KVV0_9BACT</name>
<dbReference type="SMART" id="SM00827">
    <property type="entry name" value="PKS_AT"/>
    <property type="match status" value="4"/>
</dbReference>
<dbReference type="Pfam" id="PF02801">
    <property type="entry name" value="Ketoacyl-synt_C"/>
    <property type="match status" value="3"/>
</dbReference>
<dbReference type="InterPro" id="IPR020807">
    <property type="entry name" value="PKS_DH"/>
</dbReference>
<dbReference type="InterPro" id="IPR036291">
    <property type="entry name" value="NAD(P)-bd_dom_sf"/>
</dbReference>
<dbReference type="Gene3D" id="3.40.50.11460">
    <property type="match status" value="2"/>
</dbReference>
<gene>
    <name evidence="9" type="ORF">LVJ94_33840</name>
</gene>
<keyword evidence="4" id="KW-0511">Multifunctional enzyme</keyword>
<dbReference type="SUPFAM" id="SSF53901">
    <property type="entry name" value="Thiolase-like"/>
    <property type="match status" value="3"/>
</dbReference>
<feature type="region of interest" description="N-terminal hotdog fold" evidence="5">
    <location>
        <begin position="1349"/>
        <end position="1474"/>
    </location>
</feature>
<dbReference type="SUPFAM" id="SSF52151">
    <property type="entry name" value="FabD/lysophospholipase-like"/>
    <property type="match status" value="4"/>
</dbReference>
<dbReference type="Pfam" id="PF21089">
    <property type="entry name" value="PKS_DH_N"/>
    <property type="match status" value="2"/>
</dbReference>
<dbReference type="InterPro" id="IPR014030">
    <property type="entry name" value="Ketoacyl_synth_N"/>
</dbReference>
<organism evidence="9 10">
    <name type="scientific">Pendulispora rubella</name>
    <dbReference type="NCBI Taxonomy" id="2741070"/>
    <lineage>
        <taxon>Bacteria</taxon>
        <taxon>Pseudomonadati</taxon>
        <taxon>Myxococcota</taxon>
        <taxon>Myxococcia</taxon>
        <taxon>Myxococcales</taxon>
        <taxon>Sorangiineae</taxon>
        <taxon>Pendulisporaceae</taxon>
        <taxon>Pendulispora</taxon>
    </lineage>
</organism>
<dbReference type="SUPFAM" id="SSF51735">
    <property type="entry name" value="NAD(P)-binding Rossmann-fold domains"/>
    <property type="match status" value="6"/>
</dbReference>
<dbReference type="CDD" id="cd00833">
    <property type="entry name" value="PKS"/>
    <property type="match status" value="3"/>
</dbReference>
<feature type="domain" description="Carrier" evidence="6">
    <location>
        <begin position="3386"/>
        <end position="3464"/>
    </location>
</feature>
<keyword evidence="10" id="KW-1185">Reference proteome</keyword>
<protein>
    <submittedName>
        <fullName evidence="9">SDR family NAD(P)-dependent oxidoreductase</fullName>
    </submittedName>
</protein>
<dbReference type="Pfam" id="PF00698">
    <property type="entry name" value="Acyl_transf_1"/>
    <property type="match status" value="4"/>
</dbReference>
<dbReference type="InterPro" id="IPR014031">
    <property type="entry name" value="Ketoacyl_synth_C"/>
</dbReference>
<sequence>MTTSPAHPRAAAPSESDLRAFIASHLAERLNIDVGSIDPEERFVRYGLDSRGATGLLASLAKLLGRPLSAILAWRYPTPASLARHLANVDIEVKTTSREVARAHDEPVAIVGMACRFPGAPNPEAFWRLLSNGVNAITEAPNERWSTETLFDVDPNAPGKMSTRWGGFLERIDGFDAAFFGISPREAAGMDPQQRLMLELSWEALEDAGTLPASLKGSDTSVFFGAIWDDYATLVHQHDREAITQHTVTGQHRSIIANRVSYFLGLHGPSMTIDSACSASLVAVHVACESLRRGECSLALAGGVSLNVIPETTIGMSKFGGMSPDGRCFTFDARANGYVRGEGGAVVVLKPLSRALADGDSIRAVVRGSAVNNDGASNGLTAPNPVAQEAALRRAYRQAGIDPADVHYVELHGTGTQLGDPIEAAALGAVLGTARAPERPLLVGSAKTNIGHLEGAAGIAGLLKVVLCMQHRQLAPSLHFEKPNPHIALEELNLRVTTALEPWPSEGRPRSAGVSSFGMGGTNCHVVVSEPPSRRVRALEGQGPLAQRARGVLEGEVRGPVFVFAGQGAQWPKMGLRLWARERVFRETLEACNGFIQRIMGWSLLDELSNEHGRLDRIDVGLPAIAAIELAMAAQWQAWGVRPAAVVGYSLGEITAAHVAGVLSLEDTMRITCVYGRALARIRGTGLMAVVGLSWEEAGAELEGFAGRVFRAIQYSVDSTVLVGERTALAEVRSALEARGVFYRQVAIDVTPHSPMADGIREDVFESLQGVQPRQGTIPIYSEVTGGVLPDEAFDTRHWATNLCDPALFSTAVDRLLADGFGVFLEVSPHPLTIDAIESNIRRSGRRGIALPSLRREEDEFDVVFDTLGAIHTLYASSVRWEALEDIDVTTTSMAMGDPLPFLVSGRTEEALQAQVRHLRAHLDRRPELGLGDVARTLALARTHFERRAVVVARHRDALLDALDTLAHGGDTVLGEGKLRGGRVFVFPGQGSQWPAMARALLESSPVFREELEACGRALEAHVDWSLLAVVRGDEGAPSLDPVHVVQPVLFAVMVSLAAVWRSMGIEPDAVMGHSQGEIAAAYVAGALSLDDAAKVVALRSRLLAKLAGKGAMAAVELSIERLRDRLAHWGDRLSVAAVNGLGSTVVSGEPEAIEALLRELDAAGIFARKVRVDYASHSAQVEVLRDELRTALDGIQARPSKVPILSTVTGTRIDGADLDAAYWFRNLRQTVRFGEAVETLVAEGYRFFVEVSPHPVLTLAIEKALEAAGVSACVTGSLRRDEGDLRRVLLSAGELFAKGLPVDWTRILPRGGRVPLPTYAFQRERHWLEASRRRDTDVRSAGLVSAEHPLLGASLSLADSDGVVLTGLLSLERHPWLAGHRVFDAVVVPGTAMVELALAAAHRVGLQQVEELTLETPLALPPKGGVRVQLALGPPDEGKRRGLTLHVRSDDAPADAPWVRHATGMLAPHAEEPAFELRAWPPAGAVVPIDGLYERLAATGLAYGQDFRGLSAVWRNGDDWFAEVHLPEGTAHGAGAFGLHPALLDAALHPLLLAARDVVLPFAWRGIALHAAGASTLRVHLRHDREGAAELDIADATGEPVASIAALHMRSASREQLRGGVHQGALHGLHWVPQPAGAAPAKLDFARYEDPETIRIDLARGGKLPELAVCLWPQDTGDAAPLEATRQALALLRSWLGDEHSAEGRLVLVTRNAIAAQAEDRIHHVSQAPLWGLVRTAQSEHPDRALLLLDLDDDADLERALAAAVASGEPQAAWRKGVLYAPRLARARAALSIPVDASAWRLDVSATGTFENLALVPYPAALEPLGPGQVRISVRAAGLNFRDVLQALGMYPGQGVDLGVEGAGIVLAVGSDVTGLAPGDRVMGLLPCAFGPIAVADHRMVTRIPCGWSFAEAAAVPAVFLTAYHALVDLARLRPGEKVLVHAAAGGVGMAAVQMARHLGAEVFATASQGKWGALRDLGIDDARIASSRTLEFEPRFLRATEGHGVDVVLDALAGEFVDASLRLLPRGGRFVEMGKNDVRDPAAVAAEHPGVTYQAFDLFDAGPDRIQQMLTALVALFEQGALHTPPVMGWDIRHAQDAFRFLGQARHVGKLVFSLPHAPSPEGTVLITGGTGTLGRLFARHLVAKHGVRHLLLVSRQGIEAPGAQALRDELEAAGARVTLPACDASDKESLRRLLAEIPPEHPLTGVVHAAGALDDGVLLSLDPDRLPLVFRPKVDAALHLHDLTHGKDLSFFVLFSSIAGVVGTLGQGGYAAANAFLDALALHRRASGLPAHSLAWGYWAERTGMTAHLGDTDLQRMGRLGVRALSTDDGLALFDRALAHPEAFVVPARFDDRARVTLRRATARRASAPKPRVESLDALVRREIATVLGLASPAGIDAARPLRELGLDSLMAVELRNRLGAATGLRLPSTLLFDHPTPAGLVARLRADLVGPEAAVPPPPATASEEPIAIVSMSCRFPGGVHTPEALWQLLADGADVVSSFPDDRGWDLDALYSPDPEQPGTCYAREGGFLYDAAWFDPFFFGISPREALAIDPQQRLLLETSWEALERAGIAPAALQGSPTGVFVGVIYSDYAARLSRAPHDLEAWIGIGSAPSVASGRIAYTFGFEGPALTVDTACSSSLVAVHLACQSIRQGECSLALVGGVTVMATPGVFVEFSRQRGLAADGRCKAFSEGADGAGWAEGAGMLLLERLSDARRHGHPVLAVIRGSAINQDGRSQGLTAPNGPAQQRVIQRALAHAGIDAADIDAVEAHGTGTALGDPIEAQALLATYGHAHSPERPLWLGTLKSNLGHTQAAAGVAGVIKMVLAMQHGLLPKTLHAETPSSHVDWSPGTVRLLTEPVPWNAGGSPRRAGVSSFGISGTNAHVILEEAPPASADARTATAPLLAAWPVLLSAKSQAALSAQATRLREHLAALPDDGIAGAAQALATRRTHFERRAVFVARDRTALLASLEAMARGKPDADTVLGNTEASGKVAFLFSGQGSQYAGMGRALYEALPPFRQALDAVCAELDAHLERPLREVLFAAPGSDDAARLEQTAFTQPALFALEVALFRLVEGWGITPDWLLGHSIGELSAIHAAGVLSLRDACTLVTSRARLMQALPSGGAMLALQASEEEVRPLLAGCEERLGIAALNGPLSTVVSGELDAALDVAAHFEGLGRKSKRLQVSHAFHSPRMEGMLDAFRDVAAGLTFHSPRMPIVSNVTGRLLTFEELSSPDYWARHAREGVRFADAVRVLEAEGVSSFLELGPSGTLSAMAQDCASDDRDALFVPALRGGRPDLAALVAAIGGLHARGHHVDWNGFFAPFALGEAALPTYAFQRERYWLEPSESARSERVVSAEGTSTEKEPSLAEHLQGLGERERRDHLLELVLAETGAVLKAPEGIEFSPRAGFLDLGLDSLMAVELRRRLQKRTGVKLPATLAFDHPSPRHVANWLFDRLSADVERHDATPEASARAEASLAIVGIGLRLPGGVTSLDELWGLLARGADAVTRVPSDRWDADAFYDANPDVKGKSYVRDAAFLDRVDLFDADFFGISPREASHVDPQHRLLLEAAWHALEDAGIVPASLGDSKTGVFVGIGPSDYEQLEGPVRDADAYAVMGTPSSFAAGRLAFTLGLQGPALSVDTACSSSLVALHLACQALRHGECDVALAAGVNVMATPDLFVLMSRTRALAADGHSKTFSAQADGYGRGEGVVVVALERLRDARARGRDILAVVRGSAINHDGRTSGITAPNGTSQQKVLRAALEDARLAAADVDVVECHGTGTSLGDPIEVQALGAVYGTGRDAERPLLLGAIKTNIGHLEAAAGLAGVAKIVASLRHDALPATLHTTPRNPHIEWDDLPVRVVDAARLWPRLDRPRRAGVSAFGLSGTNAHVLIEEAPARAGVEAPTSPPWLPIAISGKTQAAQQAQAGALRAHLLARPELPLLDIAHSLAVARTHFETRAVAIVEDRARALEVLEGLSRGASPSGVVSGSAKGRKLAILFTGQGSQRAGMGRALYEAIPSFRGALDEVCAHFDGRLARPLRDVLLAPAGSEAAALLNHTAYAQPALFALETALFRTMQGWGLEPDWLLGHSIGELVAAHVAGVLSLDDACTLVAARARLMQAIARDGAMVSLQASEDEVRARIAGREREIAVAALNGPRSTVISGDRTAVLEVATHFAKATRLEVSHAFHSPHMDGMLQELEDVARGLTFHEARIPIVSNVTGQRAGAEMSTPGYWARHAREAVRFVDGVRQLEAEGVTTFLELGPQGILSAMAQDACSGARRTVFASALRKDRPELETLTTALGTLHAEGHELDWAAFFAPLAPKRVPLPAYAFQRERHWLDVPHRGAMSSLPSAGRYALAGQRLDLPDGSVLHTLEVGPGVQTYLQDHRIYGRIVVPGAFYLAVLLAVAESHWPGQTIELRDVQFLRALTFQHPSSAVTLHIQLTRHDGPGFSATLFTRSETGSNTHATGMLGPAADEPTLHVPLPPLPKRQGTGMPSQFEGGTFRSANAEWGPRWCWLRQANGLRERTGFGRLEAPEGVPTDDAPLPGGALDSAMSLELWSSGSYDAVEDVPRLPFLVERLVWYAHGSTPAWAEGVLRDRSDDDSRISDVTFWDGTGTPVARIEGFTNRRAPKEIFLPNRKKQDLHVVGWVDRDPLPEPNAAGAWVWLGEDALADLEALHAAPEVLVFAPPARATAHVDRNAGQAVLDAHEATQHATRVIQAWLADERFAATPLVVLTQGAVTTRSGEPVMDIAQASLGGLVRAARLEAPDRRIVLVDTDGSTESTRALPAAVASGEPLLALREGVPRVPRIAALPAVEALEPPEAPTWRLHIPTKGSFENLALVEHPAAASPLGPGDVRISVRAAGLNFRDVIDSLGMYPGDAGPLGGEGAGVVLDVGPGVTRFAPGDRVMGIFPAAFGPIAIADHRTLLRVPEGWSFAEAAGVPVVFLTAYYGLAVAGGLQAGERVLVHAAAGGVGMAAVQLAQHFGAEVFGTASPGKWSTLRSSGLDDAHIASSRTLDFEGEFLRATDGRGMDLVLDCLAGDFVDASLRLLPRGGRFVELGKTDMREPEAVAARHAGVRYQVFDLAQVNADHVRRSLERIAGLFERSILRPLPVTTWDVRRAPEAFRFLAHARHVGKIVLTMPPRLDAERTVLITGATGALGALVARHLVAHHGVRHLLLVSRRGASAPGAQDLVRDLETAGARVVLRAGDVSDREVLQQLLAEIPPMHPLQGIVHTAGVLDDGVLGSMTPERIERVLRPKVDAAIHLHELTRDADLSAFVVFSSLAGTLGNPGQANYAAANAYLDALMSHRRALGRPGLSLLWGPWAEGGMTSTLSEAARTRMRRQNVAPLSPEEGIALFDAALGRSEACVVATRFDFAGLSARSEISPLLRGLVQLPTEPAAAGRPAPVRERLTGLSPRDANRTLLDVVRAEIATALGLTSSQGIDPDRPLSELHLDSLMMIELRNRLGAVTGLRLPSTLLFDHPTPSDLAHRLRSEMVPDDAALPMETAPALAELDRLESILDDMAPSEDMHEDITERLQRLLLKWSSLQGGAPASRNGNRFKGASDNELFDLFDREFRGPASNGE</sequence>
<dbReference type="Pfam" id="PF16197">
    <property type="entry name" value="KAsynt_C_assoc"/>
    <property type="match status" value="3"/>
</dbReference>
<dbReference type="SMART" id="SM00826">
    <property type="entry name" value="PKS_DH"/>
    <property type="match status" value="2"/>
</dbReference>
<feature type="domain" description="PKS/mFAS DH" evidence="8">
    <location>
        <begin position="1349"/>
        <end position="1619"/>
    </location>
</feature>
<dbReference type="InterPro" id="IPR014043">
    <property type="entry name" value="Acyl_transferase_dom"/>
</dbReference>
<dbReference type="Pfam" id="PF22953">
    <property type="entry name" value="SpnB_Rossmann"/>
    <property type="match status" value="2"/>
</dbReference>
<dbReference type="PANTHER" id="PTHR43775">
    <property type="entry name" value="FATTY ACID SYNTHASE"/>
    <property type="match status" value="1"/>
</dbReference>
<dbReference type="PROSITE" id="PS00012">
    <property type="entry name" value="PHOSPHOPANTETHEINE"/>
    <property type="match status" value="2"/>
</dbReference>
<dbReference type="InterPro" id="IPR042104">
    <property type="entry name" value="PKS_dehydratase_sf"/>
</dbReference>
<dbReference type="Gene3D" id="3.30.70.3290">
    <property type="match status" value="3"/>
</dbReference>
<dbReference type="Gene3D" id="3.10.129.110">
    <property type="entry name" value="Polyketide synthase dehydratase"/>
    <property type="match status" value="2"/>
</dbReference>
<dbReference type="Gene3D" id="1.10.1200.10">
    <property type="entry name" value="ACP-like"/>
    <property type="match status" value="4"/>
</dbReference>
<keyword evidence="1" id="KW-0596">Phosphopantetheine</keyword>
<dbReference type="Gene3D" id="3.40.50.720">
    <property type="entry name" value="NAD(P)-binding Rossmann-like Domain"/>
    <property type="match status" value="2"/>
</dbReference>
<evidence type="ECO:0000259" key="6">
    <source>
        <dbReference type="PROSITE" id="PS50075"/>
    </source>
</evidence>
<dbReference type="SUPFAM" id="SSF55048">
    <property type="entry name" value="Probable ACP-binding domain of malonyl-CoA ACP transacylase"/>
    <property type="match status" value="4"/>
</dbReference>
<evidence type="ECO:0000259" key="8">
    <source>
        <dbReference type="PROSITE" id="PS52019"/>
    </source>
</evidence>
<dbReference type="Pfam" id="PF13602">
    <property type="entry name" value="ADH_zinc_N_2"/>
    <property type="match status" value="2"/>
</dbReference>
<feature type="active site" description="Proton acceptor; for dehydratase activity" evidence="5">
    <location>
        <position position="1381"/>
    </location>
</feature>
<feature type="region of interest" description="N-terminal hotdog fold" evidence="5">
    <location>
        <begin position="4370"/>
        <end position="4492"/>
    </location>
</feature>
<dbReference type="InterPro" id="IPR018201">
    <property type="entry name" value="Ketoacyl_synth_AS"/>
</dbReference>
<dbReference type="CDD" id="cd05195">
    <property type="entry name" value="enoyl_red"/>
    <property type="match status" value="2"/>
</dbReference>
<dbReference type="Pfam" id="PF08659">
    <property type="entry name" value="KR"/>
    <property type="match status" value="2"/>
</dbReference>
<dbReference type="Pfam" id="PF00109">
    <property type="entry name" value="ketoacyl-synt"/>
    <property type="match status" value="3"/>
</dbReference>
<dbReference type="InterPro" id="IPR036736">
    <property type="entry name" value="ACP-like_sf"/>
</dbReference>
<dbReference type="InterPro" id="IPR016036">
    <property type="entry name" value="Malonyl_transacylase_ACP-bd"/>
</dbReference>
<dbReference type="InterPro" id="IPR001227">
    <property type="entry name" value="Ac_transferase_dom_sf"/>
</dbReference>
<dbReference type="InterPro" id="IPR016035">
    <property type="entry name" value="Acyl_Trfase/lysoPLipase"/>
</dbReference>
<evidence type="ECO:0000313" key="10">
    <source>
        <dbReference type="Proteomes" id="UP001374803"/>
    </source>
</evidence>
<dbReference type="InterPro" id="IPR013154">
    <property type="entry name" value="ADH-like_N"/>
</dbReference>
<dbReference type="SMART" id="SM00822">
    <property type="entry name" value="PKS_KR"/>
    <property type="match status" value="2"/>
</dbReference>
<dbReference type="SMART" id="SM00825">
    <property type="entry name" value="PKS_KS"/>
    <property type="match status" value="3"/>
</dbReference>
<dbReference type="PROSITE" id="PS50075">
    <property type="entry name" value="CARRIER"/>
    <property type="match status" value="4"/>
</dbReference>
<dbReference type="InterPro" id="IPR055123">
    <property type="entry name" value="SpnB-like_Rossmann"/>
</dbReference>
<feature type="domain" description="Carrier" evidence="6">
    <location>
        <begin position="12"/>
        <end position="90"/>
    </location>
</feature>
<dbReference type="InterPro" id="IPR006162">
    <property type="entry name" value="Ppantetheine_attach_site"/>
</dbReference>
<dbReference type="SMART" id="SM01294">
    <property type="entry name" value="PKS_PP_betabranch"/>
    <property type="match status" value="2"/>
</dbReference>
<dbReference type="InterPro" id="IPR049552">
    <property type="entry name" value="PKS_DH_N"/>
</dbReference>
<dbReference type="SMART" id="SM00829">
    <property type="entry name" value="PKS_ER"/>
    <property type="match status" value="2"/>
</dbReference>
<dbReference type="InterPro" id="IPR020843">
    <property type="entry name" value="ER"/>
</dbReference>
<keyword evidence="2" id="KW-0597">Phosphoprotein</keyword>
<dbReference type="InterPro" id="IPR032821">
    <property type="entry name" value="PKS_assoc"/>
</dbReference>
<dbReference type="PANTHER" id="PTHR43775:SF51">
    <property type="entry name" value="INACTIVE PHENOLPHTHIOCEROL SYNTHESIS POLYKETIDE SYNTHASE TYPE I PKS1-RELATED"/>
    <property type="match status" value="1"/>
</dbReference>
<dbReference type="InterPro" id="IPR011032">
    <property type="entry name" value="GroES-like_sf"/>
</dbReference>
<dbReference type="InterPro" id="IPR020806">
    <property type="entry name" value="PKS_PP-bd"/>
</dbReference>
<dbReference type="SMART" id="SM00823">
    <property type="entry name" value="PKS_PP"/>
    <property type="match status" value="4"/>
</dbReference>
<feature type="domain" description="Carrier" evidence="6">
    <location>
        <begin position="2377"/>
        <end position="2452"/>
    </location>
</feature>
<evidence type="ECO:0000256" key="2">
    <source>
        <dbReference type="ARBA" id="ARBA00022553"/>
    </source>
</evidence>
<evidence type="ECO:0000256" key="4">
    <source>
        <dbReference type="ARBA" id="ARBA00023268"/>
    </source>
</evidence>
<dbReference type="Pfam" id="PF14765">
    <property type="entry name" value="PS-DH"/>
    <property type="match status" value="2"/>
</dbReference>
<feature type="domain" description="Ketosynthase family 3 (KS3)" evidence="7">
    <location>
        <begin position="3482"/>
        <end position="3906"/>
    </location>
</feature>
<dbReference type="SUPFAM" id="SSF50129">
    <property type="entry name" value="GroES-like"/>
    <property type="match status" value="2"/>
</dbReference>
<dbReference type="InterPro" id="IPR002364">
    <property type="entry name" value="Quin_OxRdtase/zeta-crystal_CS"/>
</dbReference>
<reference evidence="9" key="1">
    <citation type="submission" date="2021-12" db="EMBL/GenBank/DDBJ databases">
        <title>Discovery of the Pendulisporaceae a myxobacterial family with distinct sporulation behavior and unique specialized metabolism.</title>
        <authorList>
            <person name="Garcia R."/>
            <person name="Popoff A."/>
            <person name="Bader C.D."/>
            <person name="Loehr J."/>
            <person name="Walesch S."/>
            <person name="Walt C."/>
            <person name="Boldt J."/>
            <person name="Bunk B."/>
            <person name="Haeckl F.J.F.P.J."/>
            <person name="Gunesch A.P."/>
            <person name="Birkelbach J."/>
            <person name="Nuebel U."/>
            <person name="Pietschmann T."/>
            <person name="Bach T."/>
            <person name="Mueller R."/>
        </authorList>
    </citation>
    <scope>NUCLEOTIDE SEQUENCE</scope>
    <source>
        <strain evidence="9">MSr11367</strain>
    </source>
</reference>
<dbReference type="PROSITE" id="PS52019">
    <property type="entry name" value="PKS_MFAS_DH"/>
    <property type="match status" value="2"/>
</dbReference>
<evidence type="ECO:0000256" key="1">
    <source>
        <dbReference type="ARBA" id="ARBA00022450"/>
    </source>
</evidence>
<dbReference type="InterPro" id="IPR049551">
    <property type="entry name" value="PKS_DH_C"/>
</dbReference>
<feature type="domain" description="Carrier" evidence="6">
    <location>
        <begin position="5442"/>
        <end position="5517"/>
    </location>
</feature>
<dbReference type="RefSeq" id="WP_394831506.1">
    <property type="nucleotide sequence ID" value="NZ_CP089929.1"/>
</dbReference>
<dbReference type="InterPro" id="IPR057326">
    <property type="entry name" value="KR_dom"/>
</dbReference>
<dbReference type="InterPro" id="IPR016039">
    <property type="entry name" value="Thiolase-like"/>
</dbReference>
<dbReference type="PROSITE" id="PS52004">
    <property type="entry name" value="KS3_2"/>
    <property type="match status" value="3"/>
</dbReference>
<dbReference type="Proteomes" id="UP001374803">
    <property type="component" value="Chromosome"/>
</dbReference>
<dbReference type="EMBL" id="CP089983">
    <property type="protein sequence ID" value="WXB01888.1"/>
    <property type="molecule type" value="Genomic_DNA"/>
</dbReference>
<accession>A0ABZ2KVV0</accession>
<evidence type="ECO:0000256" key="3">
    <source>
        <dbReference type="ARBA" id="ARBA00022679"/>
    </source>
</evidence>
<dbReference type="Gene3D" id="3.90.180.10">
    <property type="entry name" value="Medium-chain alcohol dehydrogenases, catalytic domain"/>
    <property type="match status" value="2"/>
</dbReference>
<feature type="domain" description="Ketosynthase family 3 (KS3)" evidence="7">
    <location>
        <begin position="2468"/>
        <end position="2894"/>
    </location>
</feature>
<dbReference type="Gene3D" id="3.40.47.10">
    <property type="match status" value="3"/>
</dbReference>
<dbReference type="InterPro" id="IPR009081">
    <property type="entry name" value="PP-bd_ACP"/>
</dbReference>
<feature type="region of interest" description="C-terminal hotdog fold" evidence="5">
    <location>
        <begin position="4506"/>
        <end position="4651"/>
    </location>
</feature>
<dbReference type="Pfam" id="PF08240">
    <property type="entry name" value="ADH_N"/>
    <property type="match status" value="2"/>
</dbReference>
<feature type="active site" description="Proton donor; for dehydratase activity" evidence="5">
    <location>
        <position position="1546"/>
    </location>
</feature>
<keyword evidence="3" id="KW-0808">Transferase</keyword>
<evidence type="ECO:0000259" key="7">
    <source>
        <dbReference type="PROSITE" id="PS52004"/>
    </source>
</evidence>
<dbReference type="CDD" id="cd08956">
    <property type="entry name" value="KR_3_FAS_SDR_x"/>
    <property type="match status" value="2"/>
</dbReference>
<dbReference type="InterPro" id="IPR049900">
    <property type="entry name" value="PKS_mFAS_DH"/>
</dbReference>
<feature type="domain" description="Ketosynthase family 3 (KS3)" evidence="7">
    <location>
        <begin position="105"/>
        <end position="530"/>
    </location>
</feature>
<dbReference type="InterPro" id="IPR020841">
    <property type="entry name" value="PKS_Beta-ketoAc_synthase_dom"/>
</dbReference>
<dbReference type="Pfam" id="PF22621">
    <property type="entry name" value="CurL-like_PKS_C"/>
    <property type="match status" value="1"/>
</dbReference>
<proteinExistence type="predicted"/>
<dbReference type="PROSITE" id="PS00606">
    <property type="entry name" value="KS3_1"/>
    <property type="match status" value="3"/>
</dbReference>
<feature type="active site" description="Proton donor; for dehydratase activity" evidence="5">
    <location>
        <position position="4566"/>
    </location>
</feature>
<feature type="region of interest" description="C-terminal hotdog fold" evidence="5">
    <location>
        <begin position="1485"/>
        <end position="1619"/>
    </location>
</feature>
<dbReference type="Gene3D" id="3.40.366.10">
    <property type="entry name" value="Malonyl-Coenzyme A Acyl Carrier Protein, domain 2"/>
    <property type="match status" value="4"/>
</dbReference>
<feature type="active site" description="Proton acceptor; for dehydratase activity" evidence="5">
    <location>
        <position position="4401"/>
    </location>
</feature>
<dbReference type="PROSITE" id="PS01162">
    <property type="entry name" value="QOR_ZETA_CRYSTAL"/>
    <property type="match status" value="1"/>
</dbReference>
<dbReference type="Pfam" id="PF00550">
    <property type="entry name" value="PP-binding"/>
    <property type="match status" value="4"/>
</dbReference>
<dbReference type="InterPro" id="IPR013968">
    <property type="entry name" value="PKS_KR"/>
</dbReference>
<dbReference type="InterPro" id="IPR050091">
    <property type="entry name" value="PKS_NRPS_Biosynth_Enz"/>
</dbReference>
<evidence type="ECO:0000256" key="5">
    <source>
        <dbReference type="PROSITE-ProRule" id="PRU01363"/>
    </source>
</evidence>
<dbReference type="SUPFAM" id="SSF47336">
    <property type="entry name" value="ACP-like"/>
    <property type="match status" value="4"/>
</dbReference>
<evidence type="ECO:0000313" key="9">
    <source>
        <dbReference type="EMBL" id="WXB01888.1"/>
    </source>
</evidence>
<feature type="domain" description="PKS/mFAS DH" evidence="8">
    <location>
        <begin position="4370"/>
        <end position="4651"/>
    </location>
</feature>